<protein>
    <submittedName>
        <fullName evidence="3">IPTL-CTERM sorting domain-containing protein</fullName>
    </submittedName>
</protein>
<sequence length="203" mass="21036">MAFHRLLHCTVAVVLAIFAAPSFAGFSGSYAPSNWSTTLTGTPPGGGGAAVDTSGAPNQIVLIGGDDDCDDDCELQYTTSVAATGTLSFNWSYSTTDVDGPEYDVFIILHDGSREQLSDDAGPATQSGSKSLNVSAGDTFGFALNCEDCIEGAAEVTISAFNAPEPAVATEATAVPTLPLWGLALLTLLLLVIVASQRRHLKY</sequence>
<feature type="chain" id="PRO_5030826764" evidence="2">
    <location>
        <begin position="25"/>
        <end position="203"/>
    </location>
</feature>
<evidence type="ECO:0000256" key="2">
    <source>
        <dbReference type="SAM" id="SignalP"/>
    </source>
</evidence>
<organism evidence="3 4">
    <name type="scientific">Sediminihaliea albiluteola</name>
    <dbReference type="NCBI Taxonomy" id="2758564"/>
    <lineage>
        <taxon>Bacteria</taxon>
        <taxon>Pseudomonadati</taxon>
        <taxon>Pseudomonadota</taxon>
        <taxon>Gammaproteobacteria</taxon>
        <taxon>Cellvibrionales</taxon>
        <taxon>Halieaceae</taxon>
        <taxon>Sediminihaliea</taxon>
    </lineage>
</organism>
<accession>A0A7W2YI25</accession>
<keyword evidence="4" id="KW-1185">Reference proteome</keyword>
<reference evidence="3 4" key="1">
    <citation type="submission" date="2020-07" db="EMBL/GenBank/DDBJ databases">
        <title>Halieaceae bacterium, F7430, whole genome shotgun sequencing project.</title>
        <authorList>
            <person name="Jiang S."/>
            <person name="Liu Z.W."/>
            <person name="Du Z.J."/>
        </authorList>
    </citation>
    <scope>NUCLEOTIDE SEQUENCE [LARGE SCALE GENOMIC DNA]</scope>
    <source>
        <strain evidence="3 4">F7430</strain>
    </source>
</reference>
<keyword evidence="2" id="KW-0732">Signal</keyword>
<dbReference type="Proteomes" id="UP000539350">
    <property type="component" value="Unassembled WGS sequence"/>
</dbReference>
<evidence type="ECO:0000313" key="3">
    <source>
        <dbReference type="EMBL" id="MBA6411607.1"/>
    </source>
</evidence>
<comment type="caution">
    <text evidence="3">The sequence shown here is derived from an EMBL/GenBank/DDBJ whole genome shotgun (WGS) entry which is preliminary data.</text>
</comment>
<dbReference type="InterPro" id="IPR026442">
    <property type="entry name" value="IPTL_CTERM"/>
</dbReference>
<dbReference type="AlphaFoldDB" id="A0A7W2YI25"/>
<evidence type="ECO:0000256" key="1">
    <source>
        <dbReference type="SAM" id="Phobius"/>
    </source>
</evidence>
<feature type="signal peptide" evidence="2">
    <location>
        <begin position="1"/>
        <end position="24"/>
    </location>
</feature>
<dbReference type="EMBL" id="JACFXU010000010">
    <property type="protein sequence ID" value="MBA6411607.1"/>
    <property type="molecule type" value="Genomic_DNA"/>
</dbReference>
<evidence type="ECO:0000313" key="4">
    <source>
        <dbReference type="Proteomes" id="UP000539350"/>
    </source>
</evidence>
<proteinExistence type="predicted"/>
<dbReference type="RefSeq" id="WP_182168471.1">
    <property type="nucleotide sequence ID" value="NZ_JACFXU010000010.1"/>
</dbReference>
<keyword evidence="1" id="KW-0472">Membrane</keyword>
<gene>
    <name evidence="3" type="ORF">H2508_00545</name>
</gene>
<keyword evidence="1" id="KW-1133">Transmembrane helix</keyword>
<keyword evidence="1" id="KW-0812">Transmembrane</keyword>
<dbReference type="NCBIfam" id="TIGR04174">
    <property type="entry name" value="IPTL_CTERM"/>
    <property type="match status" value="1"/>
</dbReference>
<feature type="transmembrane region" description="Helical" evidence="1">
    <location>
        <begin position="178"/>
        <end position="196"/>
    </location>
</feature>
<name>A0A7W2YI25_9GAMM</name>